<reference evidence="2 3" key="1">
    <citation type="submission" date="2023-08" db="EMBL/GenBank/DDBJ databases">
        <title>Pseudoalteromonas haloplanktis LL1 genome.</title>
        <authorList>
            <person name="Wu S."/>
        </authorList>
    </citation>
    <scope>NUCLEOTIDE SEQUENCE [LARGE SCALE GENOMIC DNA]</scope>
    <source>
        <strain evidence="2 3">LL1</strain>
    </source>
</reference>
<sequence>MIKNILLGCLGLMALHSNAQQQVSFYNDSNSFSNISPVLELVDDDWQSPPKSDADKGFSQTRLGVSYQHLSFEEFEFHIEQRLDYFVRSNADTALGYYQEQQEIPLLDKENYRVRLDYFANKSKGFGVTYSHTFKDKFLVEIKGSYWNVDYFRHSIVTGNVQGRQDNSLLGELNYEEYYTHNNFLKRPNEGDWDTNGNGYSMDVFTEFSLFDNLTIRADFIDVYNRFSLESLGYTSANINTKGSFVDNQGFSSFRPLLKGFEGQSEHKYQIPEQIALAFTYAHEQVDYALHLLRQGDINFMQIGAQFAYKKSMFELMFDPINLTPQLGYKIDYFKLEIAMDKLNPNKAMQLSLNMQVNWLF</sequence>
<accession>A0ABU1BFN6</accession>
<name>A0ABU1BFN6_PSEHA</name>
<evidence type="ECO:0008006" key="4">
    <source>
        <dbReference type="Google" id="ProtNLM"/>
    </source>
</evidence>
<protein>
    <recommendedName>
        <fullName evidence="4">Porin</fullName>
    </recommendedName>
</protein>
<evidence type="ECO:0000313" key="3">
    <source>
        <dbReference type="Proteomes" id="UP001226574"/>
    </source>
</evidence>
<feature type="chain" id="PRO_5045331051" description="Porin" evidence="1">
    <location>
        <begin position="20"/>
        <end position="361"/>
    </location>
</feature>
<dbReference type="EMBL" id="JAVIFY010000014">
    <property type="protein sequence ID" value="MDQ9093300.1"/>
    <property type="molecule type" value="Genomic_DNA"/>
</dbReference>
<feature type="signal peptide" evidence="1">
    <location>
        <begin position="1"/>
        <end position="19"/>
    </location>
</feature>
<keyword evidence="3" id="KW-1185">Reference proteome</keyword>
<gene>
    <name evidence="2" type="ORF">RC083_17110</name>
</gene>
<comment type="caution">
    <text evidence="2">The sequence shown here is derived from an EMBL/GenBank/DDBJ whole genome shotgun (WGS) entry which is preliminary data.</text>
</comment>
<keyword evidence="1" id="KW-0732">Signal</keyword>
<evidence type="ECO:0000313" key="2">
    <source>
        <dbReference type="EMBL" id="MDQ9093300.1"/>
    </source>
</evidence>
<organism evidence="2 3">
    <name type="scientific">Pseudoalteromonas haloplanktis</name>
    <name type="common">Alteromonas haloplanktis</name>
    <dbReference type="NCBI Taxonomy" id="228"/>
    <lineage>
        <taxon>Bacteria</taxon>
        <taxon>Pseudomonadati</taxon>
        <taxon>Pseudomonadota</taxon>
        <taxon>Gammaproteobacteria</taxon>
        <taxon>Alteromonadales</taxon>
        <taxon>Pseudoalteromonadaceae</taxon>
        <taxon>Pseudoalteromonas</taxon>
    </lineage>
</organism>
<dbReference type="RefSeq" id="WP_309039497.1">
    <property type="nucleotide sequence ID" value="NZ_JAVIFY010000014.1"/>
</dbReference>
<proteinExistence type="predicted"/>
<evidence type="ECO:0000256" key="1">
    <source>
        <dbReference type="SAM" id="SignalP"/>
    </source>
</evidence>
<dbReference type="Proteomes" id="UP001226574">
    <property type="component" value="Unassembled WGS sequence"/>
</dbReference>